<evidence type="ECO:0000313" key="8">
    <source>
        <dbReference type="Proteomes" id="UP001589855"/>
    </source>
</evidence>
<dbReference type="InterPro" id="IPR007554">
    <property type="entry name" value="Glycerophosphate_synth"/>
</dbReference>
<dbReference type="InterPro" id="IPR043149">
    <property type="entry name" value="TagF_N"/>
</dbReference>
<evidence type="ECO:0000256" key="2">
    <source>
        <dbReference type="ARBA" id="ARBA00010488"/>
    </source>
</evidence>
<keyword evidence="3" id="KW-1003">Cell membrane</keyword>
<dbReference type="InterPro" id="IPR051612">
    <property type="entry name" value="Teichoic_Acid_Biosynth"/>
</dbReference>
<name>A0ABV6K3V6_9LACO</name>
<keyword evidence="8" id="KW-1185">Reference proteome</keyword>
<comment type="caution">
    <text evidence="7">The sequence shown here is derived from an EMBL/GenBank/DDBJ whole genome shotgun (WGS) entry which is preliminary data.</text>
</comment>
<comment type="similarity">
    <text evidence="2">Belongs to the CDP-glycerol glycerophosphotransferase family.</text>
</comment>
<dbReference type="RefSeq" id="WP_137645710.1">
    <property type="nucleotide sequence ID" value="NZ_BAABRM010000023.1"/>
</dbReference>
<evidence type="ECO:0000313" key="7">
    <source>
        <dbReference type="EMBL" id="MFC0423769.1"/>
    </source>
</evidence>
<keyword evidence="5" id="KW-0777">Teichoic acid biosynthesis</keyword>
<dbReference type="PANTHER" id="PTHR37316:SF3">
    <property type="entry name" value="TEICHOIC ACID GLYCEROL-PHOSPHATE TRANSFERASE"/>
    <property type="match status" value="1"/>
</dbReference>
<dbReference type="SUPFAM" id="SSF53756">
    <property type="entry name" value="UDP-Glycosyltransferase/glycogen phosphorylase"/>
    <property type="match status" value="1"/>
</dbReference>
<dbReference type="Proteomes" id="UP001589855">
    <property type="component" value="Unassembled WGS sequence"/>
</dbReference>
<dbReference type="PANTHER" id="PTHR37316">
    <property type="entry name" value="TEICHOIC ACID GLYCEROL-PHOSPHATE PRIMASE"/>
    <property type="match status" value="1"/>
</dbReference>
<comment type="subcellular location">
    <subcellularLocation>
        <location evidence="1">Cell membrane</location>
        <topology evidence="1">Peripheral membrane protein</topology>
    </subcellularLocation>
</comment>
<dbReference type="InterPro" id="IPR043148">
    <property type="entry name" value="TagF_C"/>
</dbReference>
<reference evidence="7 8" key="1">
    <citation type="submission" date="2024-09" db="EMBL/GenBank/DDBJ databases">
        <authorList>
            <person name="Sun Q."/>
            <person name="Mori K."/>
        </authorList>
    </citation>
    <scope>NUCLEOTIDE SEQUENCE [LARGE SCALE GENOMIC DNA]</scope>
    <source>
        <strain evidence="7 8">TBRC 4575</strain>
    </source>
</reference>
<keyword evidence="6" id="KW-0472">Membrane</keyword>
<evidence type="ECO:0000256" key="1">
    <source>
        <dbReference type="ARBA" id="ARBA00004202"/>
    </source>
</evidence>
<accession>A0ABV6K3V6</accession>
<dbReference type="Gene3D" id="3.40.50.12580">
    <property type="match status" value="1"/>
</dbReference>
<evidence type="ECO:0000256" key="4">
    <source>
        <dbReference type="ARBA" id="ARBA00022679"/>
    </source>
</evidence>
<evidence type="ECO:0000256" key="6">
    <source>
        <dbReference type="ARBA" id="ARBA00023136"/>
    </source>
</evidence>
<gene>
    <name evidence="7" type="ORF">ACFFGS_06495</name>
</gene>
<keyword evidence="4" id="KW-0808">Transferase</keyword>
<proteinExistence type="inferred from homology"/>
<sequence>MIKNVFLKNLLIGSVFKGISGVNQFIPKNDQKILLYSDLGFRDNVKYLYDYLIQHNYNEKYQIICAVKGYQKFTGSAPKNVVFTRPFSGIFAYLRTTHVFYCFGKLPISATRKQKVIQMWHGTSFKGFAQNQTQTGANANSFYTYVYASSPYFVPIVARKFNVDRNHVAICGHPRTDVFYEPKANYALGDFKKILVWLPTFRQSKRLGQTDTKQDSILPFLADSELAHFNDYLQEKDVKVIVKLHPMQDVSEIDHAGWKNLVLMSNSEFEKSGMDLYRLLNLSDGLLTDYSSVFYDYLLLDKPIGFTESDVEEYEKKRGFAVDPDKFRPGQRIRQQADLRLFIENVITGNDAFKPDRKKINLIANRNQNGTNSEQSLKLSDIHM</sequence>
<dbReference type="EMBL" id="JBHLUK010000059">
    <property type="protein sequence ID" value="MFC0423769.1"/>
    <property type="molecule type" value="Genomic_DNA"/>
</dbReference>
<organism evidence="7 8">
    <name type="scientific">Lactiplantibacillus plajomi</name>
    <dbReference type="NCBI Taxonomy" id="1457217"/>
    <lineage>
        <taxon>Bacteria</taxon>
        <taxon>Bacillati</taxon>
        <taxon>Bacillota</taxon>
        <taxon>Bacilli</taxon>
        <taxon>Lactobacillales</taxon>
        <taxon>Lactobacillaceae</taxon>
        <taxon>Lactiplantibacillus</taxon>
    </lineage>
</organism>
<evidence type="ECO:0000256" key="5">
    <source>
        <dbReference type="ARBA" id="ARBA00022944"/>
    </source>
</evidence>
<dbReference type="Gene3D" id="3.40.50.11820">
    <property type="match status" value="1"/>
</dbReference>
<evidence type="ECO:0000256" key="3">
    <source>
        <dbReference type="ARBA" id="ARBA00022475"/>
    </source>
</evidence>
<dbReference type="Pfam" id="PF04464">
    <property type="entry name" value="Glyphos_transf"/>
    <property type="match status" value="1"/>
</dbReference>
<protein>
    <submittedName>
        <fullName evidence="7">CDP-glycerol glycerophosphotransferase family protein</fullName>
    </submittedName>
</protein>